<dbReference type="Pfam" id="PF00850">
    <property type="entry name" value="Hist_deacetyl"/>
    <property type="match status" value="1"/>
</dbReference>
<organism evidence="3 4">
    <name type="scientific">Diacronema lutheri</name>
    <name type="common">Unicellular marine alga</name>
    <name type="synonym">Monochrysis lutheri</name>
    <dbReference type="NCBI Taxonomy" id="2081491"/>
    <lineage>
        <taxon>Eukaryota</taxon>
        <taxon>Haptista</taxon>
        <taxon>Haptophyta</taxon>
        <taxon>Pavlovophyceae</taxon>
        <taxon>Pavlovales</taxon>
        <taxon>Pavlovaceae</taxon>
        <taxon>Diacronema</taxon>
    </lineage>
</organism>
<protein>
    <recommendedName>
        <fullName evidence="2">Histone deacetylase domain-containing protein</fullName>
    </recommendedName>
</protein>
<dbReference type="GO" id="GO:0040029">
    <property type="term" value="P:epigenetic regulation of gene expression"/>
    <property type="evidence" value="ECO:0007669"/>
    <property type="project" value="TreeGrafter"/>
</dbReference>
<gene>
    <name evidence="3" type="ORF">KFE25_002492</name>
</gene>
<feature type="domain" description="Histone deacetylase" evidence="2">
    <location>
        <begin position="21"/>
        <end position="289"/>
    </location>
</feature>
<evidence type="ECO:0000259" key="2">
    <source>
        <dbReference type="Pfam" id="PF00850"/>
    </source>
</evidence>
<name>A0A8J5XGD3_DIALT</name>
<keyword evidence="1" id="KW-0378">Hydrolase</keyword>
<dbReference type="OrthoDB" id="424012at2759"/>
<dbReference type="SUPFAM" id="SSF52768">
    <property type="entry name" value="Arginase/deacetylase"/>
    <property type="match status" value="1"/>
</dbReference>
<dbReference type="PANTHER" id="PTHR10625:SF19">
    <property type="entry name" value="HISTONE DEACETYLASE 12"/>
    <property type="match status" value="1"/>
</dbReference>
<evidence type="ECO:0000313" key="4">
    <source>
        <dbReference type="Proteomes" id="UP000751190"/>
    </source>
</evidence>
<reference evidence="3" key="1">
    <citation type="submission" date="2021-05" db="EMBL/GenBank/DDBJ databases">
        <title>The genome of the haptophyte Pavlova lutheri (Diacronema luteri, Pavlovales) - a model for lipid biosynthesis in eukaryotic algae.</title>
        <authorList>
            <person name="Hulatt C.J."/>
            <person name="Posewitz M.C."/>
        </authorList>
    </citation>
    <scope>NUCLEOTIDE SEQUENCE</scope>
    <source>
        <strain evidence="3">NIVA-4/92</strain>
    </source>
</reference>
<dbReference type="Gene3D" id="3.40.800.20">
    <property type="entry name" value="Histone deacetylase domain"/>
    <property type="match status" value="1"/>
</dbReference>
<dbReference type="AlphaFoldDB" id="A0A8J5XGD3"/>
<dbReference type="GO" id="GO:0016787">
    <property type="term" value="F:hydrolase activity"/>
    <property type="evidence" value="ECO:0007669"/>
    <property type="project" value="UniProtKB-KW"/>
</dbReference>
<dbReference type="GO" id="GO:0004407">
    <property type="term" value="F:histone deacetylase activity"/>
    <property type="evidence" value="ECO:0007669"/>
    <property type="project" value="InterPro"/>
</dbReference>
<proteinExistence type="predicted"/>
<keyword evidence="4" id="KW-1185">Reference proteome</keyword>
<sequence length="320" mass="35129">MGPRAIFYYNDVFRVDLPDNHRFPMGKYESVRRSLQNELREGAVFRVSPTATFDELCTTHARSYVERVLNDELTRDELRRIGFPGGPQSIARATSSVGGTLAAARALFEPGAPRVTAHIAGGTHHAFWDRGEGYCVFSDIAVAANCILREQPSVRSCLVVDCDVHQGNGNAVLFKDEHRVFTFSMHCAGNYFSPVEASDLDIEVPIGAGDAEYCGKLEAVLPPLFHALAPQLVFFQGGVDPLANDRYGKLQLSRAGLRRRNEAVFGLCAQHGVPLVVTMGGGYPRDMRAGSADTFQVIQAHMDVYRGAAQLQNNAARWAR</sequence>
<dbReference type="Proteomes" id="UP000751190">
    <property type="component" value="Unassembled WGS sequence"/>
</dbReference>
<dbReference type="PRINTS" id="PR01270">
    <property type="entry name" value="HDASUPER"/>
</dbReference>
<dbReference type="InterPro" id="IPR000286">
    <property type="entry name" value="HDACs"/>
</dbReference>
<dbReference type="EMBL" id="JAGTXO010000044">
    <property type="protein sequence ID" value="KAG8459085.1"/>
    <property type="molecule type" value="Genomic_DNA"/>
</dbReference>
<dbReference type="OMA" id="HHAFAGH"/>
<evidence type="ECO:0000313" key="3">
    <source>
        <dbReference type="EMBL" id="KAG8459085.1"/>
    </source>
</evidence>
<evidence type="ECO:0000256" key="1">
    <source>
        <dbReference type="ARBA" id="ARBA00022801"/>
    </source>
</evidence>
<accession>A0A8J5XGD3</accession>
<dbReference type="InterPro" id="IPR023696">
    <property type="entry name" value="Ureohydrolase_dom_sf"/>
</dbReference>
<comment type="caution">
    <text evidence="3">The sequence shown here is derived from an EMBL/GenBank/DDBJ whole genome shotgun (WGS) entry which is preliminary data.</text>
</comment>
<dbReference type="PANTHER" id="PTHR10625">
    <property type="entry name" value="HISTONE DEACETYLASE HDAC1-RELATED"/>
    <property type="match status" value="1"/>
</dbReference>
<dbReference type="CDD" id="cd09993">
    <property type="entry name" value="HDAC_classIV"/>
    <property type="match status" value="1"/>
</dbReference>
<dbReference type="InterPro" id="IPR044150">
    <property type="entry name" value="HDAC_classIV"/>
</dbReference>
<dbReference type="InterPro" id="IPR037138">
    <property type="entry name" value="His_deacetylse_dom_sf"/>
</dbReference>
<dbReference type="InterPro" id="IPR023801">
    <property type="entry name" value="His_deacetylse_dom"/>
</dbReference>